<dbReference type="Proteomes" id="UP000623795">
    <property type="component" value="Unassembled WGS sequence"/>
</dbReference>
<comment type="caution">
    <text evidence="2">The sequence shown here is derived from an EMBL/GenBank/DDBJ whole genome shotgun (WGS) entry which is preliminary data.</text>
</comment>
<reference evidence="2 3" key="1">
    <citation type="submission" date="2019-12" db="EMBL/GenBank/DDBJ databases">
        <title>Comparative genomics gives insights into the taxonomy of the Azoarcus-Aromatoleum group and reveals separate origins of nif in the plant-associated Azoarcus and non-plant-associated Aromatoleum sub-groups.</title>
        <authorList>
            <person name="Lafos M."/>
            <person name="Maluk M."/>
            <person name="Batista M."/>
            <person name="Junghare M."/>
            <person name="Carmona M."/>
            <person name="Faoro H."/>
            <person name="Cruz L.M."/>
            <person name="Battistoni F."/>
            <person name="De Souza E."/>
            <person name="Pedrosa F."/>
            <person name="Chen W.-M."/>
            <person name="Poole P.S."/>
            <person name="Dixon R.A."/>
            <person name="James E.K."/>
        </authorList>
    </citation>
    <scope>NUCLEOTIDE SEQUENCE [LARGE SCALE GENOMIC DNA]</scope>
    <source>
        <strain evidence="2 3">Td21</strain>
    </source>
</reference>
<name>A0ABX1PX04_9RHOO</name>
<evidence type="ECO:0000313" key="2">
    <source>
        <dbReference type="EMBL" id="NMG43982.1"/>
    </source>
</evidence>
<feature type="domain" description="DNA primase/polymerase bifunctional N-terminal" evidence="1">
    <location>
        <begin position="8"/>
        <end position="175"/>
    </location>
</feature>
<proteinExistence type="predicted"/>
<protein>
    <recommendedName>
        <fullName evidence="1">DNA primase/polymerase bifunctional N-terminal domain-containing protein</fullName>
    </recommendedName>
</protein>
<dbReference type="Pfam" id="PF09250">
    <property type="entry name" value="Prim-Pol"/>
    <property type="match status" value="1"/>
</dbReference>
<organism evidence="2 3">
    <name type="scientific">Aromatoleum toluvorans</name>
    <dbReference type="NCBI Taxonomy" id="92002"/>
    <lineage>
        <taxon>Bacteria</taxon>
        <taxon>Pseudomonadati</taxon>
        <taxon>Pseudomonadota</taxon>
        <taxon>Betaproteobacteria</taxon>
        <taxon>Rhodocyclales</taxon>
        <taxon>Rhodocyclaceae</taxon>
        <taxon>Aromatoleum</taxon>
    </lineage>
</organism>
<keyword evidence="3" id="KW-1185">Reference proteome</keyword>
<evidence type="ECO:0000313" key="3">
    <source>
        <dbReference type="Proteomes" id="UP000623795"/>
    </source>
</evidence>
<dbReference type="RefSeq" id="WP_169255857.1">
    <property type="nucleotide sequence ID" value="NZ_WTVN01000012.1"/>
</dbReference>
<evidence type="ECO:0000259" key="1">
    <source>
        <dbReference type="SMART" id="SM00943"/>
    </source>
</evidence>
<accession>A0ABX1PX04</accession>
<gene>
    <name evidence="2" type="ORF">GPA22_09605</name>
</gene>
<dbReference type="SUPFAM" id="SSF56747">
    <property type="entry name" value="Prim-pol domain"/>
    <property type="match status" value="1"/>
</dbReference>
<dbReference type="SMART" id="SM00943">
    <property type="entry name" value="Prim-Pol"/>
    <property type="match status" value="1"/>
</dbReference>
<dbReference type="EMBL" id="WTVN01000012">
    <property type="protein sequence ID" value="NMG43982.1"/>
    <property type="molecule type" value="Genomic_DNA"/>
</dbReference>
<dbReference type="InterPro" id="IPR015330">
    <property type="entry name" value="DNA_primase/pol_bifunc_N"/>
</dbReference>
<sequence length="816" mass="87126">MSNTLDFALAYAAKLPGRMLPVVPKGKRPAIGDWVNAASRDEDTLARWFSETANNLGWTPDRGVFVLDIDTKPDEGGRNGFDTLHDLESRFGALPATLTATTPTGGKHMLFRCDNDVPVKSIVGSKLGYSGIDIRASSGQIVVAPSVRAEGVYQWDGWDPTAEDAPQIADAPDWLVRLACGRDTANGKGTRATAAPKGQGVGRAEGKVCAGARNATLVSEAGALRRRGWGFTAIVESLTALSESQFDPPCDDREIREVARWACGFDPDEGADLASGVGADDYASMLDDAEGDAGAVVEVARRFNADERLSRTEAQALLKRASKAAGVSMKVLSADLRAPADAGNMPVIEIRRGDFAGSVRSAEAMLSSVPGLRVRSGALVEVVRSGKRASIAAVQPARLAFMLADAARWRYGDEFGTPDPAVLQAVMAGPKPGVPELDGLMTQPSLTATGEILLTPGNHEGWEAVFDPASFPPFEGSGADALQALRGLLAGFPFASPVDESAALSAILTAACRPSLPTAPAFLVAGHDLGSGKSFLARVIAAFAADEADMKRWPGRGEEQDKVLTSALLAGEFVMSFDNLMTNWSSATLAAILTAPTYSDRLLGGNEVARLSTRCLVIANGNNVRPAADLARRVVTVELDPRVERPWERSFDFDPLAIVRADRGKWVMIALRVLQEFVQSGTAPDLSPFGSFAEWSRLVRGALVFHGLPDPVRAVSRNVEDDDERELLGRLLQAWFDVYGAEPVTLRDALQEVRGMASGPREALRIAFEEVALRRGEIDAKALGSWMAARQGQIVKGKRLLRAGRTYKGAAWKVTP</sequence>
<dbReference type="CDD" id="cd04859">
    <property type="entry name" value="Prim_Pol"/>
    <property type="match status" value="1"/>
</dbReference>